<feature type="region of interest" description="Disordered" evidence="1">
    <location>
        <begin position="1"/>
        <end position="27"/>
    </location>
</feature>
<evidence type="ECO:0000313" key="3">
    <source>
        <dbReference type="Proteomes" id="UP000639643"/>
    </source>
</evidence>
<name>A0A8H6J222_9PEZI</name>
<organism evidence="2 3">
    <name type="scientific">Colletotrichum musicola</name>
    <dbReference type="NCBI Taxonomy" id="2175873"/>
    <lineage>
        <taxon>Eukaryota</taxon>
        <taxon>Fungi</taxon>
        <taxon>Dikarya</taxon>
        <taxon>Ascomycota</taxon>
        <taxon>Pezizomycotina</taxon>
        <taxon>Sordariomycetes</taxon>
        <taxon>Hypocreomycetidae</taxon>
        <taxon>Glomerellales</taxon>
        <taxon>Glomerellaceae</taxon>
        <taxon>Colletotrichum</taxon>
        <taxon>Colletotrichum orchidearum species complex</taxon>
    </lineage>
</organism>
<evidence type="ECO:0000313" key="2">
    <source>
        <dbReference type="EMBL" id="KAF6805029.1"/>
    </source>
</evidence>
<dbReference type="AlphaFoldDB" id="A0A8H6J222"/>
<feature type="compositionally biased region" description="Polar residues" evidence="1">
    <location>
        <begin position="180"/>
        <end position="193"/>
    </location>
</feature>
<dbReference type="Proteomes" id="UP000639643">
    <property type="component" value="Unassembled WGS sequence"/>
</dbReference>
<reference evidence="2" key="1">
    <citation type="journal article" date="2020" name="Phytopathology">
        <title>Genome Sequence Resources of Colletotrichum truncatum, C. plurivorum, C. musicola, and C. sojae: Four Species Pathogenic to Soybean (Glycine max).</title>
        <authorList>
            <person name="Rogerio F."/>
            <person name="Boufleur T.R."/>
            <person name="Ciampi-Guillardi M."/>
            <person name="Sukno S.A."/>
            <person name="Thon M.R."/>
            <person name="Massola Junior N.S."/>
            <person name="Baroncelli R."/>
        </authorList>
    </citation>
    <scope>NUCLEOTIDE SEQUENCE</scope>
    <source>
        <strain evidence="2">LFN0074</strain>
    </source>
</reference>
<gene>
    <name evidence="2" type="ORF">CMUS01_14715</name>
</gene>
<accession>A0A8H6J222</accession>
<proteinExistence type="predicted"/>
<sequence length="214" mass="24025">MIKRPSEPSAGTPAGPNEQGLMSLPGPSVSTITSLRPEFDTLYRLKEQLEANQHTWKAAYSSLGMRLAANVDEYKVFSHGLQARQSQLISEAYDKPLAEQLLGRSERYMFPPLDRLIFSRADSVITCKPNEPEPTESRHDESDPQDVIRYADQATQFPDVTPQHTVYVRYNIRLRFQSTSSPKPQDILKTNQITTTKATSAKCSAQGYSDYSHG</sequence>
<comment type="caution">
    <text evidence="2">The sequence shown here is derived from an EMBL/GenBank/DDBJ whole genome shotgun (WGS) entry which is preliminary data.</text>
</comment>
<feature type="region of interest" description="Disordered" evidence="1">
    <location>
        <begin position="180"/>
        <end position="214"/>
    </location>
</feature>
<keyword evidence="3" id="KW-1185">Reference proteome</keyword>
<protein>
    <submittedName>
        <fullName evidence="2">Uncharacterized protein</fullName>
    </submittedName>
</protein>
<dbReference type="EMBL" id="WIGM01001100">
    <property type="protein sequence ID" value="KAF6805029.1"/>
    <property type="molecule type" value="Genomic_DNA"/>
</dbReference>
<feature type="compositionally biased region" description="Low complexity" evidence="1">
    <location>
        <begin position="194"/>
        <end position="205"/>
    </location>
</feature>
<evidence type="ECO:0000256" key="1">
    <source>
        <dbReference type="SAM" id="MobiDB-lite"/>
    </source>
</evidence>